<protein>
    <submittedName>
        <fullName evidence="2">Uncharacterized protein</fullName>
    </submittedName>
</protein>
<name>A0A0K0FKY4_STRVS</name>
<evidence type="ECO:0000313" key="2">
    <source>
        <dbReference type="WBParaSite" id="SVE_0969800.1"/>
    </source>
</evidence>
<accession>A0A0K0FKY4</accession>
<sequence>MTSCNVILLEKLNPNLESFLLHILSSYLFVNISIIPTCGILCGLELALEQLHISCNIEKTSDSGTELITDAANSRSQSGISRIFSNNPSVACFIN</sequence>
<reference evidence="1" key="1">
    <citation type="submission" date="2014-07" db="EMBL/GenBank/DDBJ databases">
        <authorList>
            <person name="Martin A.A"/>
            <person name="De Silva N."/>
        </authorList>
    </citation>
    <scope>NUCLEOTIDE SEQUENCE</scope>
</reference>
<keyword evidence="1" id="KW-1185">Reference proteome</keyword>
<evidence type="ECO:0000313" key="1">
    <source>
        <dbReference type="Proteomes" id="UP000035680"/>
    </source>
</evidence>
<reference evidence="2" key="2">
    <citation type="submission" date="2015-08" db="UniProtKB">
        <authorList>
            <consortium name="WormBaseParasite"/>
        </authorList>
    </citation>
    <scope>IDENTIFICATION</scope>
</reference>
<proteinExistence type="predicted"/>
<organism evidence="1 2">
    <name type="scientific">Strongyloides venezuelensis</name>
    <name type="common">Threadworm</name>
    <dbReference type="NCBI Taxonomy" id="75913"/>
    <lineage>
        <taxon>Eukaryota</taxon>
        <taxon>Metazoa</taxon>
        <taxon>Ecdysozoa</taxon>
        <taxon>Nematoda</taxon>
        <taxon>Chromadorea</taxon>
        <taxon>Rhabditida</taxon>
        <taxon>Tylenchina</taxon>
        <taxon>Panagrolaimomorpha</taxon>
        <taxon>Strongyloidoidea</taxon>
        <taxon>Strongyloididae</taxon>
        <taxon>Strongyloides</taxon>
    </lineage>
</organism>
<dbReference type="WBParaSite" id="SVE_0969800.1">
    <property type="protein sequence ID" value="SVE_0969800.1"/>
    <property type="gene ID" value="SVE_0969800"/>
</dbReference>
<dbReference type="AlphaFoldDB" id="A0A0K0FKY4"/>
<dbReference type="Proteomes" id="UP000035680">
    <property type="component" value="Unassembled WGS sequence"/>
</dbReference>